<evidence type="ECO:0000313" key="7">
    <source>
        <dbReference type="Proteomes" id="UP001222118"/>
    </source>
</evidence>
<feature type="domain" description="Carbohydrate kinase FGGY C-terminal" evidence="5">
    <location>
        <begin position="250"/>
        <end position="430"/>
    </location>
</feature>
<dbReference type="InterPro" id="IPR000577">
    <property type="entry name" value="Carb_kinase_FGGY"/>
</dbReference>
<dbReference type="InterPro" id="IPR050406">
    <property type="entry name" value="FGGY_Carb_Kinase"/>
</dbReference>
<dbReference type="RefSeq" id="WP_282211392.1">
    <property type="nucleotide sequence ID" value="NZ_CP118247.1"/>
</dbReference>
<dbReference type="InterPro" id="IPR018485">
    <property type="entry name" value="FGGY_C"/>
</dbReference>
<dbReference type="Pfam" id="PF00370">
    <property type="entry name" value="FGGY_N"/>
    <property type="match status" value="1"/>
</dbReference>
<comment type="similarity">
    <text evidence="1">Belongs to the FGGY kinase family.</text>
</comment>
<evidence type="ECO:0000259" key="5">
    <source>
        <dbReference type="Pfam" id="PF02782"/>
    </source>
</evidence>
<name>A0ABY7YYA8_9HYPH</name>
<evidence type="ECO:0000256" key="1">
    <source>
        <dbReference type="ARBA" id="ARBA00009156"/>
    </source>
</evidence>
<dbReference type="Gene3D" id="3.30.420.40">
    <property type="match status" value="2"/>
</dbReference>
<dbReference type="PANTHER" id="PTHR43095">
    <property type="entry name" value="SUGAR KINASE"/>
    <property type="match status" value="1"/>
</dbReference>
<evidence type="ECO:0000313" key="6">
    <source>
        <dbReference type="EMBL" id="WDR05874.1"/>
    </source>
</evidence>
<proteinExistence type="inferred from homology"/>
<dbReference type="Proteomes" id="UP001222118">
    <property type="component" value="Chromosome"/>
</dbReference>
<dbReference type="PANTHER" id="PTHR43095:SF6">
    <property type="entry name" value="XYLULOSE KINASE"/>
    <property type="match status" value="1"/>
</dbReference>
<dbReference type="InterPro" id="IPR018484">
    <property type="entry name" value="FGGY_N"/>
</dbReference>
<sequence length="492" mass="51412">MAKYTMIGIDVGTTATKAVLIDEKGFRLAGYSLPHPTRRPKPGYAEQDPTDWMKGVSGALESFAKAHDLAGLQAIGICSQVNTHIFVDQSGIPLLPAMTWQDGRSAEDAAGIEARTSNEQKTAWLGAPMPIDASHALSRMAHVARTDPDIYARTAHVLLPKDYCVLQLTGTVQSDPISAVGLVNKNGYVADLLNLVEGAADKLPPLAGFTDVVGTVRHGLPCAGTPVVVGAMDAWGGMFGVGVVNDGDAMYQSGTSEIPGIVSSTLVPTPGVITFPPYEGILMHAAPTQSGGAALGWFANVLGRTAAETAALGGAAEPGASIPIFLPHLQGERAPLWDSASRGVFARLDPSSGSAEMARGVLEGVAYSVRLAFDALKQSAACDPVEINIGGGGAMSDDWCQIRADVLGKPLKRCASPETAALGAAILAGLSQGIGKSLPDAVGRLVQFDKTFEPDPSMATYHNDRFDKYQMLYRDLVGFNALFRGDGALNGQ</sequence>
<dbReference type="EMBL" id="CP118247">
    <property type="protein sequence ID" value="WDR05874.1"/>
    <property type="molecule type" value="Genomic_DNA"/>
</dbReference>
<gene>
    <name evidence="6" type="ORF">PSQ90_16840</name>
</gene>
<dbReference type="Pfam" id="PF02782">
    <property type="entry name" value="FGGY_C"/>
    <property type="match status" value="1"/>
</dbReference>
<protein>
    <submittedName>
        <fullName evidence="6">FGGY family carbohydrate kinase</fullName>
    </submittedName>
</protein>
<evidence type="ECO:0000256" key="3">
    <source>
        <dbReference type="ARBA" id="ARBA00022777"/>
    </source>
</evidence>
<keyword evidence="2" id="KW-0808">Transferase</keyword>
<evidence type="ECO:0000256" key="2">
    <source>
        <dbReference type="ARBA" id="ARBA00022679"/>
    </source>
</evidence>
<keyword evidence="3 6" id="KW-0418">Kinase</keyword>
<feature type="domain" description="Carbohydrate kinase FGGY N-terminal" evidence="4">
    <location>
        <begin position="6"/>
        <end position="240"/>
    </location>
</feature>
<evidence type="ECO:0000259" key="4">
    <source>
        <dbReference type="Pfam" id="PF00370"/>
    </source>
</evidence>
<dbReference type="SUPFAM" id="SSF53067">
    <property type="entry name" value="Actin-like ATPase domain"/>
    <property type="match status" value="2"/>
</dbReference>
<keyword evidence="7" id="KW-1185">Reference proteome</keyword>
<accession>A0ABY7YYA8</accession>
<dbReference type="PIRSF" id="PIRSF000538">
    <property type="entry name" value="GlpK"/>
    <property type="match status" value="1"/>
</dbReference>
<dbReference type="GO" id="GO:0016301">
    <property type="term" value="F:kinase activity"/>
    <property type="evidence" value="ECO:0007669"/>
    <property type="project" value="UniProtKB-KW"/>
</dbReference>
<dbReference type="InterPro" id="IPR043129">
    <property type="entry name" value="ATPase_NBD"/>
</dbReference>
<organism evidence="6 7">
    <name type="scientific">Devosia rhodophyticola</name>
    <dbReference type="NCBI Taxonomy" id="3026423"/>
    <lineage>
        <taxon>Bacteria</taxon>
        <taxon>Pseudomonadati</taxon>
        <taxon>Pseudomonadota</taxon>
        <taxon>Alphaproteobacteria</taxon>
        <taxon>Hyphomicrobiales</taxon>
        <taxon>Devosiaceae</taxon>
        <taxon>Devosia</taxon>
    </lineage>
</organism>
<reference evidence="6 7" key="1">
    <citation type="submission" date="2023-02" db="EMBL/GenBank/DDBJ databases">
        <title>Devosia chondri sp. nov., isolated from the phycosphere of marine algae.</title>
        <authorList>
            <person name="Kim J.M."/>
            <person name="Lee J.K."/>
            <person name="Choi B.J."/>
            <person name="Bayburt H."/>
            <person name="Jeon C.O."/>
        </authorList>
    </citation>
    <scope>NUCLEOTIDE SEQUENCE [LARGE SCALE GENOMIC DNA]</scope>
    <source>
        <strain evidence="6 7">G2-5</strain>
    </source>
</reference>